<feature type="transmembrane region" description="Helical" evidence="1">
    <location>
        <begin position="52"/>
        <end position="71"/>
    </location>
</feature>
<feature type="transmembrane region" description="Helical" evidence="1">
    <location>
        <begin position="275"/>
        <end position="294"/>
    </location>
</feature>
<accession>A0A5C5WE53</accession>
<organism evidence="2 3">
    <name type="scientific">Botrimarina hoheduenensis</name>
    <dbReference type="NCBI Taxonomy" id="2528000"/>
    <lineage>
        <taxon>Bacteria</taxon>
        <taxon>Pseudomonadati</taxon>
        <taxon>Planctomycetota</taxon>
        <taxon>Planctomycetia</taxon>
        <taxon>Pirellulales</taxon>
        <taxon>Lacipirellulaceae</taxon>
        <taxon>Botrimarina</taxon>
    </lineage>
</organism>
<sequence length="418" mass="44476">MTLGSVISSATDLDPPPRQLVLAWAATLAALIAVTYPLWVPGREVPTVVPHVALVGATAAASFAGLLLIAWGGIGSLLSSRRSRGKIAAVLTGLCLFAAVDELRWQAWAYHALVVGTFLWLATPSTALQLTRWLAVGIYGYSAIAKLDVVFADTLGQQMLIALGDPVGIPIESLSVTARRAAALALPVAELAIAGALGAAIRWPRLRPYGIAFTVLQHALTIGLLGPWALDHGWGVLIWNVGFATQTAVAFLTIDRPANHSASLSTTTRRFTPDGVATALCGLVLITPLAYAAGYGDAWLNAAFYAPRGERATVFVQRDAVERLPQTLRQYVDNNDEPWQRLRLSDWVLSDTEAPLPPQNRHDAALAIAIGQRFALSERLRVVAEGPANRLTGGRASTTLTGEEAIRPAACGRTAVWP</sequence>
<keyword evidence="1" id="KW-1133">Transmembrane helix</keyword>
<reference evidence="2 3" key="1">
    <citation type="submission" date="2019-02" db="EMBL/GenBank/DDBJ databases">
        <title>Deep-cultivation of Planctomycetes and their phenomic and genomic characterization uncovers novel biology.</title>
        <authorList>
            <person name="Wiegand S."/>
            <person name="Jogler M."/>
            <person name="Boedeker C."/>
            <person name="Pinto D."/>
            <person name="Vollmers J."/>
            <person name="Rivas-Marin E."/>
            <person name="Kohn T."/>
            <person name="Peeters S.H."/>
            <person name="Heuer A."/>
            <person name="Rast P."/>
            <person name="Oberbeckmann S."/>
            <person name="Bunk B."/>
            <person name="Jeske O."/>
            <person name="Meyerdierks A."/>
            <person name="Storesund J.E."/>
            <person name="Kallscheuer N."/>
            <person name="Luecker S."/>
            <person name="Lage O.M."/>
            <person name="Pohl T."/>
            <person name="Merkel B.J."/>
            <person name="Hornburger P."/>
            <person name="Mueller R.-W."/>
            <person name="Bruemmer F."/>
            <person name="Labrenz M."/>
            <person name="Spormann A.M."/>
            <person name="Op Den Camp H."/>
            <person name="Overmann J."/>
            <person name="Amann R."/>
            <person name="Jetten M.S.M."/>
            <person name="Mascher T."/>
            <person name="Medema M.H."/>
            <person name="Devos D.P."/>
            <person name="Kaster A.-K."/>
            <person name="Ovreas L."/>
            <person name="Rohde M."/>
            <person name="Galperin M.Y."/>
            <person name="Jogler C."/>
        </authorList>
    </citation>
    <scope>NUCLEOTIDE SEQUENCE [LARGE SCALE GENOMIC DNA]</scope>
    <source>
        <strain evidence="2 3">Pla111</strain>
    </source>
</reference>
<dbReference type="AlphaFoldDB" id="A0A5C5WE53"/>
<evidence type="ECO:0008006" key="4">
    <source>
        <dbReference type="Google" id="ProtNLM"/>
    </source>
</evidence>
<dbReference type="EMBL" id="SJPH01000001">
    <property type="protein sequence ID" value="TWT48747.1"/>
    <property type="molecule type" value="Genomic_DNA"/>
</dbReference>
<evidence type="ECO:0000313" key="2">
    <source>
        <dbReference type="EMBL" id="TWT48747.1"/>
    </source>
</evidence>
<name>A0A5C5WE53_9BACT</name>
<feature type="transmembrane region" description="Helical" evidence="1">
    <location>
        <begin position="181"/>
        <end position="201"/>
    </location>
</feature>
<keyword evidence="1" id="KW-0812">Transmembrane</keyword>
<evidence type="ECO:0000256" key="1">
    <source>
        <dbReference type="SAM" id="Phobius"/>
    </source>
</evidence>
<keyword evidence="1" id="KW-0472">Membrane</keyword>
<evidence type="ECO:0000313" key="3">
    <source>
        <dbReference type="Proteomes" id="UP000318995"/>
    </source>
</evidence>
<gene>
    <name evidence="2" type="ORF">Pla111_05220</name>
</gene>
<dbReference type="RefSeq" id="WP_146571039.1">
    <property type="nucleotide sequence ID" value="NZ_SJPH01000001.1"/>
</dbReference>
<feature type="transmembrane region" description="Helical" evidence="1">
    <location>
        <begin position="20"/>
        <end position="40"/>
    </location>
</feature>
<dbReference type="Proteomes" id="UP000318995">
    <property type="component" value="Unassembled WGS sequence"/>
</dbReference>
<comment type="caution">
    <text evidence="2">The sequence shown here is derived from an EMBL/GenBank/DDBJ whole genome shotgun (WGS) entry which is preliminary data.</text>
</comment>
<feature type="transmembrane region" description="Helical" evidence="1">
    <location>
        <begin position="107"/>
        <end position="123"/>
    </location>
</feature>
<feature type="transmembrane region" description="Helical" evidence="1">
    <location>
        <begin position="208"/>
        <end position="230"/>
    </location>
</feature>
<keyword evidence="3" id="KW-1185">Reference proteome</keyword>
<dbReference type="OrthoDB" id="239293at2"/>
<feature type="transmembrane region" description="Helical" evidence="1">
    <location>
        <begin position="236"/>
        <end position="254"/>
    </location>
</feature>
<proteinExistence type="predicted"/>
<protein>
    <recommendedName>
        <fullName evidence="4">Vitamin K-dependent gamma-carboxylase</fullName>
    </recommendedName>
</protein>